<accession>A0AAD7G1N1</accession>
<evidence type="ECO:0000313" key="2">
    <source>
        <dbReference type="EMBL" id="KAJ7649275.1"/>
    </source>
</evidence>
<comment type="caution">
    <text evidence="2">The sequence shown here is derived from an EMBL/GenBank/DDBJ whole genome shotgun (WGS) entry which is preliminary data.</text>
</comment>
<protein>
    <submittedName>
        <fullName evidence="2">Uncharacterized protein</fullName>
    </submittedName>
</protein>
<gene>
    <name evidence="2" type="ORF">B0H17DRAFT_419925</name>
</gene>
<sequence length="276" mass="30615">MHSELARPRALFTSPSPWPFLSCLSLSIFYTNPLQSVTPISFSLGHLAMTTSSDVWTTGVKSYAQYFKETRAPPPEDRVASETLNQHDPYPEAVCTQKITCFDPAALQHTLGPVTLNMTFVQRVLTETGPKVTPSNSSLWHFDTQPETCPLWAEHEADYYDWLIWAVCHLLPAPSTPSATHFTNAQRSLSWWMGTAESIKFTRHTAEVPPTSSISGPKVSNAPRTSSSATKSCTCTTNLFSTFSLSRQAPNPGTISDPPNHFRRSRARARALCPRL</sequence>
<reference evidence="2" key="1">
    <citation type="submission" date="2023-03" db="EMBL/GenBank/DDBJ databases">
        <title>Massive genome expansion in bonnet fungi (Mycena s.s.) driven by repeated elements and novel gene families across ecological guilds.</title>
        <authorList>
            <consortium name="Lawrence Berkeley National Laboratory"/>
            <person name="Harder C.B."/>
            <person name="Miyauchi S."/>
            <person name="Viragh M."/>
            <person name="Kuo A."/>
            <person name="Thoen E."/>
            <person name="Andreopoulos B."/>
            <person name="Lu D."/>
            <person name="Skrede I."/>
            <person name="Drula E."/>
            <person name="Henrissat B."/>
            <person name="Morin E."/>
            <person name="Kohler A."/>
            <person name="Barry K."/>
            <person name="LaButti K."/>
            <person name="Morin E."/>
            <person name="Salamov A."/>
            <person name="Lipzen A."/>
            <person name="Mereny Z."/>
            <person name="Hegedus B."/>
            <person name="Baldrian P."/>
            <person name="Stursova M."/>
            <person name="Weitz H."/>
            <person name="Taylor A."/>
            <person name="Grigoriev I.V."/>
            <person name="Nagy L.G."/>
            <person name="Martin F."/>
            <person name="Kauserud H."/>
        </authorList>
    </citation>
    <scope>NUCLEOTIDE SEQUENCE</scope>
    <source>
        <strain evidence="2">CBHHK067</strain>
    </source>
</reference>
<name>A0AAD7G1N1_MYCRO</name>
<proteinExistence type="predicted"/>
<keyword evidence="3" id="KW-1185">Reference proteome</keyword>
<feature type="region of interest" description="Disordered" evidence="1">
    <location>
        <begin position="204"/>
        <end position="231"/>
    </location>
</feature>
<evidence type="ECO:0000313" key="3">
    <source>
        <dbReference type="Proteomes" id="UP001221757"/>
    </source>
</evidence>
<evidence type="ECO:0000256" key="1">
    <source>
        <dbReference type="SAM" id="MobiDB-lite"/>
    </source>
</evidence>
<dbReference type="AlphaFoldDB" id="A0AAD7G1N1"/>
<dbReference type="Proteomes" id="UP001221757">
    <property type="component" value="Unassembled WGS sequence"/>
</dbReference>
<dbReference type="EMBL" id="JARKIE010000365">
    <property type="protein sequence ID" value="KAJ7649275.1"/>
    <property type="molecule type" value="Genomic_DNA"/>
</dbReference>
<organism evidence="2 3">
    <name type="scientific">Mycena rosella</name>
    <name type="common">Pink bonnet</name>
    <name type="synonym">Agaricus rosellus</name>
    <dbReference type="NCBI Taxonomy" id="1033263"/>
    <lineage>
        <taxon>Eukaryota</taxon>
        <taxon>Fungi</taxon>
        <taxon>Dikarya</taxon>
        <taxon>Basidiomycota</taxon>
        <taxon>Agaricomycotina</taxon>
        <taxon>Agaricomycetes</taxon>
        <taxon>Agaricomycetidae</taxon>
        <taxon>Agaricales</taxon>
        <taxon>Marasmiineae</taxon>
        <taxon>Mycenaceae</taxon>
        <taxon>Mycena</taxon>
    </lineage>
</organism>